<evidence type="ECO:0000256" key="1">
    <source>
        <dbReference type="ARBA" id="ARBA00004613"/>
    </source>
</evidence>
<comment type="caution">
    <text evidence="14">The sequence shown here is derived from an EMBL/GenBank/DDBJ whole genome shotgun (WGS) entry which is preliminary data.</text>
</comment>
<feature type="disulfide bond" evidence="9">
    <location>
        <begin position="1014"/>
        <end position="1026"/>
    </location>
</feature>
<evidence type="ECO:0000256" key="4">
    <source>
        <dbReference type="ARBA" id="ARBA00023157"/>
    </source>
</evidence>
<dbReference type="InterPro" id="IPR002870">
    <property type="entry name" value="Peptidase_M12B_N"/>
</dbReference>
<feature type="signal peptide" evidence="11">
    <location>
        <begin position="1"/>
        <end position="25"/>
    </location>
</feature>
<keyword evidence="15" id="KW-1185">Reference proteome</keyword>
<dbReference type="GO" id="GO:0006508">
    <property type="term" value="P:proteolysis"/>
    <property type="evidence" value="ECO:0007669"/>
    <property type="project" value="InterPro"/>
</dbReference>
<feature type="disulfide bond" evidence="9">
    <location>
        <begin position="1021"/>
        <end position="1039"/>
    </location>
</feature>
<keyword evidence="7 10" id="KW-0479">Metal-binding</keyword>
<feature type="chain" id="PRO_5013210723" evidence="11">
    <location>
        <begin position="26"/>
        <end position="1080"/>
    </location>
</feature>
<dbReference type="InterPro" id="IPR001590">
    <property type="entry name" value="Peptidase_M12B"/>
</dbReference>
<keyword evidence="14" id="KW-0401">Integrin</keyword>
<sequence>MEDAISLHYLLVGIVLLAVTSQGFSKSVDEIVDEDIKNFHKEIQPKDSGFDEFTVTHLIEKRNGDSRIPFVSASVYRRKRAMEETKKNLSVEFKAFDETFTIDLQHQKSVIHPNAKVILTNGEEEQEWEGPHPDCFLTGKLTSHSTGTVSLSYCHELEGGMWTGNHEYHIMTLPERLHKRDTSSGNIHSVLVSRRNLGSSLIDSLHLQRDSINPEDKKTDRTKRATTYVIPSTSFTMELAVYTDQDFTSLFAYTDVTRRIAAIAAKYNGVQAEWGRTTDLGYTVTMVIKYINMFDTNPLWYNVSTSVGVDLQLICEGAATSAHDPYDIVFLHTGVSGANLGGLAYQNNICTNNYKCGVSASRSLVTYIATAHEIGHNLGMYHDADRGCASPDVGVMGGNGAGWSTCSKASMQSYLETGRGQCLWETNIPLSNVSADLQSTSLTGELMGQTLLEDEVCEVLYGSGFRFREYPNFNNCGLFSCVDMNRGTTYGQMYKESTGISGNYCGEGSICFKGGCRTLAAAKLTGATVTAGGWSIWGQWSTCSRTCGTGILNRRRICNNPRPKNHAMCSGDEYEAELCNTTPCLGDSSVEGTLKTARASETCYSLVQYGIIDSANYKTTGTVFNSIRMGKCEVKCDPQTGYTPPSYTRYGLMPDGSPCDEVLHELDEKDWPRRPGYNDYCLEGYCHVFGCDNKFNGQQYDQCGVCGGDNSTCLFYNSVFTDSLAQGDRVTIVQLPAGSFNIQFWFTYNLMSNNYVELWSKYDRAIIASRVGYSWVFETGDSPISHAGAFWSFYFNTQYLLGRGVLTDTVTIKFYNHEGNANIGVNYAYSAPLNVGSCTGTCQNGGTWDSSVCACSCPANYYSLDCSSACNTQCKNGGTVIENTCGCQCNNQSFGATCQTCKVPFTGQACQSCVGATCLNCGVFDSSTCRCKCLDGYGGTSCENTCADTGSSCAADAAAGNCETDNVNMEATCPLSCGLCVAKSPPDTCSTAVVFTTTTSSITTTTPQSSTSSCTADEFSCGNGKCVSTNVTCDNTDDCGDYSDELSDCMSSTGTKCCQTSVYVAVAYNVFFIMANIAWL</sequence>
<dbReference type="PANTHER" id="PTHR13723">
    <property type="entry name" value="ADAMTS A DISINTEGRIN AND METALLOPROTEASE WITH THROMBOSPONDIN MOTIFS PROTEASE"/>
    <property type="match status" value="1"/>
</dbReference>
<keyword evidence="7 10" id="KW-0862">Zinc</keyword>
<keyword evidence="11" id="KW-0732">Signal</keyword>
<dbReference type="InterPro" id="IPR050439">
    <property type="entry name" value="ADAMTS_ADAMTS-like"/>
</dbReference>
<evidence type="ECO:0000256" key="5">
    <source>
        <dbReference type="ARBA" id="ARBA00023180"/>
    </source>
</evidence>
<feature type="disulfide bond" evidence="8">
    <location>
        <begin position="547"/>
        <end position="584"/>
    </location>
</feature>
<gene>
    <name evidence="14" type="ORF">KP79_PYT20348</name>
</gene>
<keyword evidence="5" id="KW-0325">Glycoprotein</keyword>
<dbReference type="InterPro" id="IPR036383">
    <property type="entry name" value="TSP1_rpt_sf"/>
</dbReference>
<feature type="disulfide bond" evidence="8">
    <location>
        <begin position="505"/>
        <end position="516"/>
    </location>
</feature>
<dbReference type="Pfam" id="PF01421">
    <property type="entry name" value="Reprolysin"/>
    <property type="match status" value="1"/>
</dbReference>
<reference evidence="14 15" key="1">
    <citation type="journal article" date="2017" name="Nat. Ecol. Evol.">
        <title>Scallop genome provides insights into evolution of bilaterian karyotype and development.</title>
        <authorList>
            <person name="Wang S."/>
            <person name="Zhang J."/>
            <person name="Jiao W."/>
            <person name="Li J."/>
            <person name="Xun X."/>
            <person name="Sun Y."/>
            <person name="Guo X."/>
            <person name="Huan P."/>
            <person name="Dong B."/>
            <person name="Zhang L."/>
            <person name="Hu X."/>
            <person name="Sun X."/>
            <person name="Wang J."/>
            <person name="Zhao C."/>
            <person name="Wang Y."/>
            <person name="Wang D."/>
            <person name="Huang X."/>
            <person name="Wang R."/>
            <person name="Lv J."/>
            <person name="Li Y."/>
            <person name="Zhang Z."/>
            <person name="Liu B."/>
            <person name="Lu W."/>
            <person name="Hui Y."/>
            <person name="Liang J."/>
            <person name="Zhou Z."/>
            <person name="Hou R."/>
            <person name="Li X."/>
            <person name="Liu Y."/>
            <person name="Li H."/>
            <person name="Ning X."/>
            <person name="Lin Y."/>
            <person name="Zhao L."/>
            <person name="Xing Q."/>
            <person name="Dou J."/>
            <person name="Li Y."/>
            <person name="Mao J."/>
            <person name="Guo H."/>
            <person name="Dou H."/>
            <person name="Li T."/>
            <person name="Mu C."/>
            <person name="Jiang W."/>
            <person name="Fu Q."/>
            <person name="Fu X."/>
            <person name="Miao Y."/>
            <person name="Liu J."/>
            <person name="Yu Q."/>
            <person name="Li R."/>
            <person name="Liao H."/>
            <person name="Li X."/>
            <person name="Kong Y."/>
            <person name="Jiang Z."/>
            <person name="Chourrout D."/>
            <person name="Li R."/>
            <person name="Bao Z."/>
        </authorList>
    </citation>
    <scope>NUCLEOTIDE SEQUENCE [LARGE SCALE GENOMIC DNA]</scope>
    <source>
        <strain evidence="14 15">PY_sf001</strain>
    </source>
</reference>
<dbReference type="Gene3D" id="4.10.400.10">
    <property type="entry name" value="Low-density Lipoprotein Receptor"/>
    <property type="match status" value="1"/>
</dbReference>
<evidence type="ECO:0000256" key="7">
    <source>
        <dbReference type="PIRSR" id="PIRSR613273-2"/>
    </source>
</evidence>
<feature type="binding site" evidence="7 10">
    <location>
        <position position="372"/>
    </location>
    <ligand>
        <name>Zn(2+)</name>
        <dbReference type="ChEBI" id="CHEBI:29105"/>
        <note>catalytic</note>
    </ligand>
</feature>
<dbReference type="InterPro" id="IPR036055">
    <property type="entry name" value="LDL_receptor-like_sf"/>
</dbReference>
<feature type="disulfide bond" evidence="8">
    <location>
        <begin position="543"/>
        <end position="579"/>
    </location>
</feature>
<dbReference type="PROSITE" id="PS50215">
    <property type="entry name" value="ADAM_MEPRO"/>
    <property type="match status" value="1"/>
</dbReference>
<feature type="domain" description="ShKT" evidence="13">
    <location>
        <begin position="942"/>
        <end position="980"/>
    </location>
</feature>
<dbReference type="Gene3D" id="2.60.120.830">
    <property type="match status" value="1"/>
</dbReference>
<dbReference type="SUPFAM" id="SSF57424">
    <property type="entry name" value="LDL receptor-like module"/>
    <property type="match status" value="1"/>
</dbReference>
<evidence type="ECO:0000256" key="3">
    <source>
        <dbReference type="ARBA" id="ARBA00022536"/>
    </source>
</evidence>
<evidence type="ECO:0000256" key="10">
    <source>
        <dbReference type="PROSITE-ProRule" id="PRU00276"/>
    </source>
</evidence>
<name>A0A210PJ61_MIZYE</name>
<dbReference type="FunFam" id="2.20.100.10:FF:000001">
    <property type="entry name" value="semaphorin-5A isoform X1"/>
    <property type="match status" value="1"/>
</dbReference>
<organism evidence="14 15">
    <name type="scientific">Mizuhopecten yessoensis</name>
    <name type="common">Japanese scallop</name>
    <name type="synonym">Patinopecten yessoensis</name>
    <dbReference type="NCBI Taxonomy" id="6573"/>
    <lineage>
        <taxon>Eukaryota</taxon>
        <taxon>Metazoa</taxon>
        <taxon>Spiralia</taxon>
        <taxon>Lophotrochozoa</taxon>
        <taxon>Mollusca</taxon>
        <taxon>Bivalvia</taxon>
        <taxon>Autobranchia</taxon>
        <taxon>Pteriomorphia</taxon>
        <taxon>Pectinida</taxon>
        <taxon>Pectinoidea</taxon>
        <taxon>Pectinidae</taxon>
        <taxon>Mizuhopecten</taxon>
    </lineage>
</organism>
<protein>
    <submittedName>
        <fullName evidence="14">A disintegrin and metalloproteinase with thrombospondin motifs 18</fullName>
    </submittedName>
</protein>
<keyword evidence="2" id="KW-0964">Secreted</keyword>
<dbReference type="SMART" id="SM00209">
    <property type="entry name" value="TSP1"/>
    <property type="match status" value="1"/>
</dbReference>
<dbReference type="Gene3D" id="2.20.100.10">
    <property type="entry name" value="Thrombospondin type-1 (TSP1) repeat"/>
    <property type="match status" value="1"/>
</dbReference>
<dbReference type="PRINTS" id="PR01705">
    <property type="entry name" value="TSP1REPEAT"/>
</dbReference>
<dbReference type="GO" id="GO:0046872">
    <property type="term" value="F:metal ion binding"/>
    <property type="evidence" value="ECO:0007669"/>
    <property type="project" value="UniProtKB-KW"/>
</dbReference>
<comment type="cofactor">
    <cofactor evidence="7">
        <name>Zn(2+)</name>
        <dbReference type="ChEBI" id="CHEBI:29105"/>
    </cofactor>
    <text evidence="7">Binds 1 zinc ion per subunit.</text>
</comment>
<dbReference type="PRINTS" id="PR01857">
    <property type="entry name" value="ADAMTSFAMILY"/>
</dbReference>
<keyword evidence="4 8" id="KW-1015">Disulfide bond</keyword>
<dbReference type="GO" id="GO:0030198">
    <property type="term" value="P:extracellular matrix organization"/>
    <property type="evidence" value="ECO:0007669"/>
    <property type="project" value="InterPro"/>
</dbReference>
<dbReference type="AlphaFoldDB" id="A0A210PJ61"/>
<accession>A0A210PJ61</accession>
<dbReference type="SUPFAM" id="SSF82895">
    <property type="entry name" value="TSP-1 type 1 repeat"/>
    <property type="match status" value="1"/>
</dbReference>
<feature type="disulfide bond" evidence="8">
    <location>
        <begin position="350"/>
        <end position="422"/>
    </location>
</feature>
<dbReference type="InterPro" id="IPR000884">
    <property type="entry name" value="TSP1_rpt"/>
</dbReference>
<feature type="binding site" evidence="7 10">
    <location>
        <position position="376"/>
    </location>
    <ligand>
        <name>Zn(2+)</name>
        <dbReference type="ChEBI" id="CHEBI:29105"/>
        <note>catalytic</note>
    </ligand>
</feature>
<evidence type="ECO:0000256" key="9">
    <source>
        <dbReference type="PROSITE-ProRule" id="PRU00124"/>
    </source>
</evidence>
<dbReference type="PROSITE" id="PS51670">
    <property type="entry name" value="SHKT"/>
    <property type="match status" value="1"/>
</dbReference>
<dbReference type="CDD" id="cd00112">
    <property type="entry name" value="LDLa"/>
    <property type="match status" value="1"/>
</dbReference>
<dbReference type="GO" id="GO:0004222">
    <property type="term" value="F:metalloendopeptidase activity"/>
    <property type="evidence" value="ECO:0007669"/>
    <property type="project" value="InterPro"/>
</dbReference>
<dbReference type="OrthoDB" id="6040087at2759"/>
<feature type="binding site" evidence="7">
    <location>
        <position position="422"/>
    </location>
    <ligand>
        <name>Ca(2+)</name>
        <dbReference type="ChEBI" id="CHEBI:29108"/>
        <label>1</label>
    </ligand>
</feature>
<evidence type="ECO:0000256" key="6">
    <source>
        <dbReference type="PIRSR" id="PIRSR613273-1"/>
    </source>
</evidence>
<evidence type="ECO:0000259" key="12">
    <source>
        <dbReference type="PROSITE" id="PS50215"/>
    </source>
</evidence>
<dbReference type="SUPFAM" id="SSF55486">
    <property type="entry name" value="Metalloproteases ('zincins'), catalytic domain"/>
    <property type="match status" value="1"/>
</dbReference>
<dbReference type="InterPro" id="IPR023415">
    <property type="entry name" value="LDLR_class-A_CS"/>
</dbReference>
<feature type="disulfide bond" evidence="8">
    <location>
        <begin position="457"/>
        <end position="481"/>
    </location>
</feature>
<feature type="disulfide bond" evidence="8">
    <location>
        <begin position="315"/>
        <end position="356"/>
    </location>
</feature>
<feature type="binding site" evidence="7">
    <location>
        <position position="327"/>
    </location>
    <ligand>
        <name>Ca(2+)</name>
        <dbReference type="ChEBI" id="CHEBI:29108"/>
        <label>1</label>
    </ligand>
</feature>
<dbReference type="InterPro" id="IPR024079">
    <property type="entry name" value="MetalloPept_cat_dom_sf"/>
</dbReference>
<dbReference type="InterPro" id="IPR013273">
    <property type="entry name" value="ADAMTS/ADAMTS-like"/>
</dbReference>
<dbReference type="Proteomes" id="UP000242188">
    <property type="component" value="Unassembled WGS sequence"/>
</dbReference>
<dbReference type="InterPro" id="IPR002172">
    <property type="entry name" value="LDrepeatLR_classA_rpt"/>
</dbReference>
<proteinExistence type="predicted"/>
<keyword evidence="3" id="KW-0245">EGF-like domain</keyword>
<feature type="binding site" evidence="7">
    <location>
        <position position="238"/>
    </location>
    <ligand>
        <name>Ca(2+)</name>
        <dbReference type="ChEBI" id="CHEBI:29108"/>
        <label>1</label>
    </ligand>
</feature>
<dbReference type="Gene3D" id="3.40.390.10">
    <property type="entry name" value="Collagenase (Catalytic Domain)"/>
    <property type="match status" value="1"/>
</dbReference>
<keyword evidence="7" id="KW-0106">Calcium</keyword>
<feature type="disulfide bond" evidence="8">
    <location>
        <begin position="476"/>
        <end position="511"/>
    </location>
</feature>
<evidence type="ECO:0000256" key="8">
    <source>
        <dbReference type="PIRSR" id="PIRSR613273-3"/>
    </source>
</evidence>
<dbReference type="EMBL" id="NEDP02076581">
    <property type="protein sequence ID" value="OWF36531.1"/>
    <property type="molecule type" value="Genomic_DNA"/>
</dbReference>
<dbReference type="GO" id="GO:0007229">
    <property type="term" value="P:integrin-mediated signaling pathway"/>
    <property type="evidence" value="ECO:0007669"/>
    <property type="project" value="UniProtKB-KW"/>
</dbReference>
<evidence type="ECO:0000256" key="11">
    <source>
        <dbReference type="SAM" id="SignalP"/>
    </source>
</evidence>
<feature type="domain" description="Peptidase M12B" evidence="12">
    <location>
        <begin position="235"/>
        <end position="427"/>
    </location>
</feature>
<evidence type="ECO:0000256" key="2">
    <source>
        <dbReference type="ARBA" id="ARBA00022525"/>
    </source>
</evidence>
<evidence type="ECO:0000313" key="15">
    <source>
        <dbReference type="Proteomes" id="UP000242188"/>
    </source>
</evidence>
<dbReference type="PROSITE" id="PS50092">
    <property type="entry name" value="TSP1"/>
    <property type="match status" value="1"/>
</dbReference>
<dbReference type="Pfam" id="PF00057">
    <property type="entry name" value="Ldl_recept_a"/>
    <property type="match status" value="1"/>
</dbReference>
<dbReference type="GO" id="GO:0031012">
    <property type="term" value="C:extracellular matrix"/>
    <property type="evidence" value="ECO:0007669"/>
    <property type="project" value="TreeGrafter"/>
</dbReference>
<dbReference type="Pfam" id="PF01562">
    <property type="entry name" value="Pep_M12B_propep"/>
    <property type="match status" value="1"/>
</dbReference>
<feature type="active site" evidence="6 10">
    <location>
        <position position="373"/>
    </location>
</feature>
<evidence type="ECO:0000259" key="13">
    <source>
        <dbReference type="PROSITE" id="PS51670"/>
    </source>
</evidence>
<dbReference type="PROSITE" id="PS01209">
    <property type="entry name" value="LDLRA_1"/>
    <property type="match status" value="1"/>
</dbReference>
<feature type="disulfide bond" evidence="8">
    <location>
        <begin position="558"/>
        <end position="569"/>
    </location>
</feature>
<dbReference type="SMART" id="SM00192">
    <property type="entry name" value="LDLa"/>
    <property type="match status" value="1"/>
</dbReference>
<comment type="caution">
    <text evidence="10">Lacks conserved residue(s) required for the propagation of feature annotation.</text>
</comment>
<dbReference type="InterPro" id="IPR003582">
    <property type="entry name" value="ShKT_dom"/>
</dbReference>
<feature type="disulfide bond" evidence="8">
    <location>
        <begin position="388"/>
        <end position="406"/>
    </location>
</feature>
<dbReference type="GO" id="GO:0005576">
    <property type="term" value="C:extracellular region"/>
    <property type="evidence" value="ECO:0007669"/>
    <property type="project" value="UniProtKB-SubCell"/>
</dbReference>
<feature type="binding site" evidence="7 10">
    <location>
        <position position="382"/>
    </location>
    <ligand>
        <name>Zn(2+)</name>
        <dbReference type="ChEBI" id="CHEBI:29105"/>
        <note>catalytic</note>
    </ligand>
</feature>
<comment type="subcellular location">
    <subcellularLocation>
        <location evidence="1">Secreted</location>
    </subcellularLocation>
</comment>
<dbReference type="PROSITE" id="PS50068">
    <property type="entry name" value="LDLRA_2"/>
    <property type="match status" value="1"/>
</dbReference>
<feature type="binding site" evidence="7">
    <location>
        <position position="238"/>
    </location>
    <ligand>
        <name>Ca(2+)</name>
        <dbReference type="ChEBI" id="CHEBI:29108"/>
        <label>2</label>
    </ligand>
</feature>
<evidence type="ECO:0000313" key="14">
    <source>
        <dbReference type="EMBL" id="OWF36531.1"/>
    </source>
</evidence>
<dbReference type="PANTHER" id="PTHR13723:SF281">
    <property type="entry name" value="PAPILIN"/>
    <property type="match status" value="1"/>
</dbReference>
<dbReference type="Pfam" id="PF00090">
    <property type="entry name" value="TSP_1"/>
    <property type="match status" value="1"/>
</dbReference>